<dbReference type="Proteomes" id="UP000190973">
    <property type="component" value="Unassembled WGS sequence"/>
</dbReference>
<sequence length="188" mass="22154">MKIGEQNLAEEIKNRNSDALEYAIDNYGKLIYKIVYSILNSFGDKESIQECVSDVFTSVWYNIKTYDNEKASFKSWIIAISKYKAIDYRKKLMKNSNIENINDYNIAALNETEEYILAAENKDEIIKIIKELGIVDCEIFIRRYFLEESIENIARSLGLTRQAIDNRLWRGRKRLKEKMISKVKKERI</sequence>
<dbReference type="GO" id="GO:0016987">
    <property type="term" value="F:sigma factor activity"/>
    <property type="evidence" value="ECO:0007669"/>
    <property type="project" value="UniProtKB-KW"/>
</dbReference>
<dbReference type="InterPro" id="IPR013249">
    <property type="entry name" value="RNA_pol_sigma70_r4_t2"/>
</dbReference>
<proteinExistence type="inferred from homology"/>
<organism evidence="8 9">
    <name type="scientific">Clostridium beijerinckii</name>
    <name type="common">Clostridium MP</name>
    <dbReference type="NCBI Taxonomy" id="1520"/>
    <lineage>
        <taxon>Bacteria</taxon>
        <taxon>Bacillati</taxon>
        <taxon>Bacillota</taxon>
        <taxon>Clostridia</taxon>
        <taxon>Eubacteriales</taxon>
        <taxon>Clostridiaceae</taxon>
        <taxon>Clostridium</taxon>
    </lineage>
</organism>
<dbReference type="InterPro" id="IPR007627">
    <property type="entry name" value="RNA_pol_sigma70_r2"/>
</dbReference>
<dbReference type="Pfam" id="PF04542">
    <property type="entry name" value="Sigma70_r2"/>
    <property type="match status" value="1"/>
</dbReference>
<protein>
    <submittedName>
        <fullName evidence="8">RNA polymerase sigma factor SigX</fullName>
    </submittedName>
</protein>
<evidence type="ECO:0000259" key="7">
    <source>
        <dbReference type="Pfam" id="PF08281"/>
    </source>
</evidence>
<dbReference type="GO" id="GO:0006352">
    <property type="term" value="P:DNA-templated transcription initiation"/>
    <property type="evidence" value="ECO:0007669"/>
    <property type="project" value="InterPro"/>
</dbReference>
<evidence type="ECO:0000256" key="2">
    <source>
        <dbReference type="ARBA" id="ARBA00023015"/>
    </source>
</evidence>
<reference evidence="8 9" key="1">
    <citation type="submission" date="2016-05" db="EMBL/GenBank/DDBJ databases">
        <title>Microbial solvent formation.</title>
        <authorList>
            <person name="Poehlein A."/>
            <person name="Montoya Solano J.D."/>
            <person name="Flitsch S."/>
            <person name="Krabben P."/>
            <person name="Duerre P."/>
            <person name="Daniel R."/>
        </authorList>
    </citation>
    <scope>NUCLEOTIDE SEQUENCE [LARGE SCALE GENOMIC DNA]</scope>
    <source>
        <strain evidence="8 9">DSM 53</strain>
    </source>
</reference>
<dbReference type="SUPFAM" id="SSF88946">
    <property type="entry name" value="Sigma2 domain of RNA polymerase sigma factors"/>
    <property type="match status" value="1"/>
</dbReference>
<evidence type="ECO:0000256" key="1">
    <source>
        <dbReference type="ARBA" id="ARBA00010641"/>
    </source>
</evidence>
<keyword evidence="3" id="KW-0731">Sigma factor</keyword>
<evidence type="ECO:0000256" key="3">
    <source>
        <dbReference type="ARBA" id="ARBA00023082"/>
    </source>
</evidence>
<comment type="similarity">
    <text evidence="1">Belongs to the sigma-70 factor family. ECF subfamily.</text>
</comment>
<keyword evidence="4" id="KW-0238">DNA-binding</keyword>
<keyword evidence="2" id="KW-0805">Transcription regulation</keyword>
<dbReference type="AlphaFoldDB" id="A0A1S8SBR4"/>
<keyword evidence="5" id="KW-0804">Transcription</keyword>
<dbReference type="GO" id="GO:0003677">
    <property type="term" value="F:DNA binding"/>
    <property type="evidence" value="ECO:0007669"/>
    <property type="project" value="UniProtKB-KW"/>
</dbReference>
<dbReference type="Gene3D" id="1.10.10.10">
    <property type="entry name" value="Winged helix-like DNA-binding domain superfamily/Winged helix DNA-binding domain"/>
    <property type="match status" value="1"/>
</dbReference>
<evidence type="ECO:0000256" key="4">
    <source>
        <dbReference type="ARBA" id="ARBA00023125"/>
    </source>
</evidence>
<feature type="domain" description="RNA polymerase sigma factor 70 region 4 type 2" evidence="7">
    <location>
        <begin position="124"/>
        <end position="175"/>
    </location>
</feature>
<dbReference type="InterPro" id="IPR036388">
    <property type="entry name" value="WH-like_DNA-bd_sf"/>
</dbReference>
<dbReference type="NCBIfam" id="TIGR02937">
    <property type="entry name" value="sigma70-ECF"/>
    <property type="match status" value="1"/>
</dbReference>
<dbReference type="InterPro" id="IPR013324">
    <property type="entry name" value="RNA_pol_sigma_r3/r4-like"/>
</dbReference>
<dbReference type="RefSeq" id="WP_077838271.1">
    <property type="nucleotide sequence ID" value="NZ_LZZI01000020.1"/>
</dbReference>
<feature type="domain" description="RNA polymerase sigma-70 region 2" evidence="6">
    <location>
        <begin position="24"/>
        <end position="91"/>
    </location>
</feature>
<evidence type="ECO:0000313" key="9">
    <source>
        <dbReference type="Proteomes" id="UP000190973"/>
    </source>
</evidence>
<dbReference type="InterPro" id="IPR014284">
    <property type="entry name" value="RNA_pol_sigma-70_dom"/>
</dbReference>
<gene>
    <name evidence="8" type="primary">sigX</name>
    <name evidence="8" type="ORF">CLBCK_15910</name>
</gene>
<evidence type="ECO:0000259" key="6">
    <source>
        <dbReference type="Pfam" id="PF04542"/>
    </source>
</evidence>
<name>A0A1S8SBR4_CLOBE</name>
<evidence type="ECO:0000313" key="8">
    <source>
        <dbReference type="EMBL" id="OOM62655.1"/>
    </source>
</evidence>
<dbReference type="SUPFAM" id="SSF88659">
    <property type="entry name" value="Sigma3 and sigma4 domains of RNA polymerase sigma factors"/>
    <property type="match status" value="1"/>
</dbReference>
<dbReference type="PANTHER" id="PTHR43133:SF8">
    <property type="entry name" value="RNA POLYMERASE SIGMA FACTOR HI_1459-RELATED"/>
    <property type="match status" value="1"/>
</dbReference>
<dbReference type="InterPro" id="IPR013325">
    <property type="entry name" value="RNA_pol_sigma_r2"/>
</dbReference>
<dbReference type="Gene3D" id="1.10.1740.10">
    <property type="match status" value="1"/>
</dbReference>
<accession>A0A1S8SBR4</accession>
<dbReference type="PANTHER" id="PTHR43133">
    <property type="entry name" value="RNA POLYMERASE ECF-TYPE SIGMA FACTO"/>
    <property type="match status" value="1"/>
</dbReference>
<comment type="caution">
    <text evidence="8">The sequence shown here is derived from an EMBL/GenBank/DDBJ whole genome shotgun (WGS) entry which is preliminary data.</text>
</comment>
<evidence type="ECO:0000256" key="5">
    <source>
        <dbReference type="ARBA" id="ARBA00023163"/>
    </source>
</evidence>
<dbReference type="EMBL" id="LZZI01000020">
    <property type="protein sequence ID" value="OOM62655.1"/>
    <property type="molecule type" value="Genomic_DNA"/>
</dbReference>
<dbReference type="InterPro" id="IPR039425">
    <property type="entry name" value="RNA_pol_sigma-70-like"/>
</dbReference>
<dbReference type="Pfam" id="PF08281">
    <property type="entry name" value="Sigma70_r4_2"/>
    <property type="match status" value="1"/>
</dbReference>